<name>A0A366JBA2_CYTFI</name>
<evidence type="ECO:0000313" key="2">
    <source>
        <dbReference type="EMBL" id="RBP84031.1"/>
    </source>
</evidence>
<dbReference type="InterPro" id="IPR036374">
    <property type="entry name" value="OxRdtase_Mopterin-bd_sf"/>
</dbReference>
<evidence type="ECO:0000313" key="1">
    <source>
        <dbReference type="EMBL" id="RBP83680.1"/>
    </source>
</evidence>
<sequence length="30" mass="3782">VKWLNRIELIDYEHIGYWEKRGYSQDAWVN</sequence>
<gene>
    <name evidence="2" type="ORF">DFO70_1671</name>
    <name evidence="1" type="ORF">DFO70_1713</name>
</gene>
<reference evidence="1 3" key="1">
    <citation type="submission" date="2018-06" db="EMBL/GenBank/DDBJ databases">
        <title>Freshwater and sediment microbial communities from various areas in North America, analyzing microbe dynamics in response to fracking.</title>
        <authorList>
            <person name="Lamendella R."/>
        </authorList>
    </citation>
    <scope>NUCLEOTIDE SEQUENCE [LARGE SCALE GENOMIC DNA]</scope>
    <source>
        <strain evidence="1 3">14_TX</strain>
    </source>
</reference>
<evidence type="ECO:0000313" key="3">
    <source>
        <dbReference type="Proteomes" id="UP000252731"/>
    </source>
</evidence>
<accession>A0A366JBA2</accession>
<dbReference type="AlphaFoldDB" id="A0A366JBA2"/>
<dbReference type="Gene3D" id="3.90.420.10">
    <property type="entry name" value="Oxidoreductase, molybdopterin-binding domain"/>
    <property type="match status" value="1"/>
</dbReference>
<feature type="non-terminal residue" evidence="1">
    <location>
        <position position="1"/>
    </location>
</feature>
<protein>
    <submittedName>
        <fullName evidence="1">Uncharacterized protein</fullName>
    </submittedName>
</protein>
<dbReference type="EMBL" id="QNSF01000067">
    <property type="protein sequence ID" value="RBP84031.1"/>
    <property type="molecule type" value="Genomic_DNA"/>
</dbReference>
<dbReference type="Proteomes" id="UP000252731">
    <property type="component" value="Unassembled WGS sequence"/>
</dbReference>
<dbReference type="EMBL" id="QNSF01000071">
    <property type="protein sequence ID" value="RBP83680.1"/>
    <property type="molecule type" value="Genomic_DNA"/>
</dbReference>
<proteinExistence type="predicted"/>
<dbReference type="SUPFAM" id="SSF56524">
    <property type="entry name" value="Oxidoreductase molybdopterin-binding domain"/>
    <property type="match status" value="1"/>
</dbReference>
<comment type="caution">
    <text evidence="1">The sequence shown here is derived from an EMBL/GenBank/DDBJ whole genome shotgun (WGS) entry which is preliminary data.</text>
</comment>
<keyword evidence="3" id="KW-1185">Reference proteome</keyword>
<organism evidence="1 3">
    <name type="scientific">Cytobacillus firmus</name>
    <name type="common">Bacillus firmus</name>
    <dbReference type="NCBI Taxonomy" id="1399"/>
    <lineage>
        <taxon>Bacteria</taxon>
        <taxon>Bacillati</taxon>
        <taxon>Bacillota</taxon>
        <taxon>Bacilli</taxon>
        <taxon>Bacillales</taxon>
        <taxon>Bacillaceae</taxon>
        <taxon>Cytobacillus</taxon>
    </lineage>
</organism>